<keyword evidence="5" id="KW-0456">Lyase</keyword>
<evidence type="ECO:0000313" key="5">
    <source>
        <dbReference type="EMBL" id="AWT59479.1"/>
    </source>
</evidence>
<evidence type="ECO:0000256" key="1">
    <source>
        <dbReference type="ARBA" id="ARBA00001946"/>
    </source>
</evidence>
<dbReference type="InterPro" id="IPR046945">
    <property type="entry name" value="RHMD-like"/>
</dbReference>
<protein>
    <submittedName>
        <fullName evidence="5">D-galactonate dehydratase family member RspA</fullName>
        <ecNumber evidence="5">4.2.1.-</ecNumber>
    </submittedName>
</protein>
<evidence type="ECO:0000259" key="4">
    <source>
        <dbReference type="SMART" id="SM00922"/>
    </source>
</evidence>
<dbReference type="InterPro" id="IPR029017">
    <property type="entry name" value="Enolase-like_N"/>
</dbReference>
<dbReference type="InterPro" id="IPR013341">
    <property type="entry name" value="Mandelate_racemase_N_dom"/>
</dbReference>
<dbReference type="InterPro" id="IPR029065">
    <property type="entry name" value="Enolase_C-like"/>
</dbReference>
<feature type="domain" description="Mandelate racemase/muconate lactonizing enzyme C-terminal" evidence="4">
    <location>
        <begin position="152"/>
        <end position="249"/>
    </location>
</feature>
<evidence type="ECO:0000256" key="2">
    <source>
        <dbReference type="ARBA" id="ARBA00022723"/>
    </source>
</evidence>
<keyword evidence="3" id="KW-0460">Magnesium</keyword>
<dbReference type="SFLD" id="SFLDS00001">
    <property type="entry name" value="Enolase"/>
    <property type="match status" value="1"/>
</dbReference>
<dbReference type="EC" id="4.2.1.-" evidence="5"/>
<dbReference type="EMBL" id="CP029803">
    <property type="protein sequence ID" value="AWT59479.1"/>
    <property type="molecule type" value="Genomic_DNA"/>
</dbReference>
<dbReference type="InterPro" id="IPR036849">
    <property type="entry name" value="Enolase-like_C_sf"/>
</dbReference>
<dbReference type="AlphaFoldDB" id="A0A2Z4ABS3"/>
<dbReference type="GO" id="GO:0016052">
    <property type="term" value="P:carbohydrate catabolic process"/>
    <property type="evidence" value="ECO:0007669"/>
    <property type="project" value="TreeGrafter"/>
</dbReference>
<proteinExistence type="predicted"/>
<dbReference type="Pfam" id="PF13378">
    <property type="entry name" value="MR_MLE_C"/>
    <property type="match status" value="1"/>
</dbReference>
<evidence type="ECO:0000313" key="6">
    <source>
        <dbReference type="Proteomes" id="UP000247465"/>
    </source>
</evidence>
<dbReference type="InterPro" id="IPR013342">
    <property type="entry name" value="Mandelate_racemase_C"/>
</dbReference>
<dbReference type="Proteomes" id="UP000247465">
    <property type="component" value="Chromosome"/>
</dbReference>
<comment type="cofactor">
    <cofactor evidence="1">
        <name>Mg(2+)</name>
        <dbReference type="ChEBI" id="CHEBI:18420"/>
    </cofactor>
</comment>
<dbReference type="SUPFAM" id="SSF51604">
    <property type="entry name" value="Enolase C-terminal domain-like"/>
    <property type="match status" value="1"/>
</dbReference>
<dbReference type="Gene3D" id="3.30.390.10">
    <property type="entry name" value="Enolase-like, N-terminal domain"/>
    <property type="match status" value="1"/>
</dbReference>
<gene>
    <name evidence="5" type="primary">rspA_2</name>
    <name evidence="5" type="ORF">DF168_00669</name>
</gene>
<dbReference type="Gene3D" id="3.20.20.120">
    <property type="entry name" value="Enolase-like C-terminal domain"/>
    <property type="match status" value="1"/>
</dbReference>
<evidence type="ECO:0000256" key="3">
    <source>
        <dbReference type="ARBA" id="ARBA00022842"/>
    </source>
</evidence>
<dbReference type="PANTHER" id="PTHR13794:SF58">
    <property type="entry name" value="MITOCHONDRIAL ENOLASE SUPERFAMILY MEMBER 1"/>
    <property type="match status" value="1"/>
</dbReference>
<dbReference type="KEGG" id="mtar:DF168_00669"/>
<name>A0A2Z4ABS3_9BACT</name>
<dbReference type="SMART" id="SM00922">
    <property type="entry name" value="MR_MLE"/>
    <property type="match status" value="1"/>
</dbReference>
<dbReference type="GO" id="GO:0000287">
    <property type="term" value="F:magnesium ion binding"/>
    <property type="evidence" value="ECO:0007669"/>
    <property type="project" value="TreeGrafter"/>
</dbReference>
<keyword evidence="2" id="KW-0479">Metal-binding</keyword>
<dbReference type="GO" id="GO:0016836">
    <property type="term" value="F:hydro-lyase activity"/>
    <property type="evidence" value="ECO:0007669"/>
    <property type="project" value="TreeGrafter"/>
</dbReference>
<sequence length="379" mass="42218">MKIKSITVSVFEKLGETGRFNLAEMEEGSRRYWSRLESTQAQGVIHVMHVTTDDGVEGMCTVGDARYRKILESDLDHLRHLAVGEDPLDRERLNSKLSYATRFMFTRPGWFGAFDNCLWDIAGKVSGMSVCRMLGRARSEAPAYYNYGGKDKKAAIEDAHKALDMGFSALKDHFSGRGRENVAWSEAVRKAIGPNVELLHDAAGCTYTFEEAVQVGRALEQLEFLWFEEPLPDRDMIPLQRLCAALDISVMALESMMHDIKLSATWLIQGATDRIRANARHGVTSLLKLAHMAELHNTTVELNGPGGLFGLVHSHMMCAIGNTTYYEYFPCGSRDEAGKEIGLLNPPVPVNGNISPPEGPGWGADWDRSYFEKIRTAVL</sequence>
<accession>A0A2Z4ABS3</accession>
<organism evidence="5 6">
    <name type="scientific">Candidatus Moanibacter tarae</name>
    <dbReference type="NCBI Taxonomy" id="2200854"/>
    <lineage>
        <taxon>Bacteria</taxon>
        <taxon>Pseudomonadati</taxon>
        <taxon>Verrucomicrobiota</taxon>
        <taxon>Opitutia</taxon>
        <taxon>Puniceicoccales</taxon>
        <taxon>Puniceicoccales incertae sedis</taxon>
        <taxon>Candidatus Moanibacter</taxon>
    </lineage>
</organism>
<dbReference type="SUPFAM" id="SSF54826">
    <property type="entry name" value="Enolase N-terminal domain-like"/>
    <property type="match status" value="1"/>
</dbReference>
<dbReference type="Pfam" id="PF02746">
    <property type="entry name" value="MR_MLE_N"/>
    <property type="match status" value="1"/>
</dbReference>
<dbReference type="PANTHER" id="PTHR13794">
    <property type="entry name" value="ENOLASE SUPERFAMILY, MANDELATE RACEMASE"/>
    <property type="match status" value="1"/>
</dbReference>
<reference evidence="5 6" key="1">
    <citation type="submission" date="2018-06" db="EMBL/GenBank/DDBJ databases">
        <title>Draft Genome Sequence of a Novel Marine Bacterium Related to the Verrucomicrobia.</title>
        <authorList>
            <person name="Vosseberg J."/>
            <person name="Martijn J."/>
            <person name="Ettema T.J.G."/>
        </authorList>
    </citation>
    <scope>NUCLEOTIDE SEQUENCE [LARGE SCALE GENOMIC DNA]</scope>
    <source>
        <strain evidence="5">TARA_B100001123</strain>
    </source>
</reference>